<sequence length="172" mass="20251">MVWMYEVKKSNSSYIFDLPRERIAFMFLRDGTYMMFHDEEFLCYSPKPVEVSKEELEHFEKTGEMPELVKRIKAHDFPSECVVKRLPPIDEDLKPFNPNRKCVVIFTGFWDTVIDYIERAGITYAVARLVDEPDKVCRFAGKGNYKVAAVRLKRNQPCLDREEFRKVLPKGV</sequence>
<name>C5A5M0_THEGJ</name>
<dbReference type="HOGENOM" id="CLU_1567255_0_0_2"/>
<keyword evidence="2" id="KW-1185">Reference proteome</keyword>
<reference evidence="1 2" key="1">
    <citation type="journal article" date="2007" name="Genome Biol.">
        <title>Genome analysis and genome-wide proteomics of Thermococcus gammatolerans, the most radioresistant organism known amongst the Archaea.</title>
        <authorList>
            <person name="Zivanovic Y."/>
            <person name="Armengaud J."/>
            <person name="Lagorce A."/>
            <person name="Leplat C."/>
            <person name="Guerin P."/>
            <person name="Dutertre M."/>
            <person name="Anthouard V."/>
            <person name="Forterre P."/>
            <person name="Wincker P."/>
            <person name="Confalonieri F."/>
        </authorList>
    </citation>
    <scope>NUCLEOTIDE SEQUENCE [LARGE SCALE GENOMIC DNA]</scope>
    <source>
        <strain evidence="2">DSM 15229 / JCM 11827 / EJ3</strain>
    </source>
</reference>
<dbReference type="STRING" id="593117.TGAM_1030"/>
<accession>C5A5M0</accession>
<proteinExistence type="predicted"/>
<gene>
    <name evidence="1" type="ordered locus">TGAM_1030</name>
</gene>
<organism evidence="1 2">
    <name type="scientific">Thermococcus gammatolerans (strain DSM 15229 / JCM 11827 / EJ3)</name>
    <dbReference type="NCBI Taxonomy" id="593117"/>
    <lineage>
        <taxon>Archaea</taxon>
        <taxon>Methanobacteriati</taxon>
        <taxon>Methanobacteriota</taxon>
        <taxon>Thermococci</taxon>
        <taxon>Thermococcales</taxon>
        <taxon>Thermococcaceae</taxon>
        <taxon>Thermococcus</taxon>
    </lineage>
</organism>
<dbReference type="Proteomes" id="UP000001488">
    <property type="component" value="Chromosome"/>
</dbReference>
<protein>
    <submittedName>
        <fullName evidence="1">Uncharacterized protein</fullName>
    </submittedName>
</protein>
<evidence type="ECO:0000313" key="1">
    <source>
        <dbReference type="EMBL" id="ACS33532.1"/>
    </source>
</evidence>
<dbReference type="KEGG" id="tga:TGAM_1030"/>
<dbReference type="eggNOG" id="arCOG08601">
    <property type="taxonomic scope" value="Archaea"/>
</dbReference>
<dbReference type="EMBL" id="CP001398">
    <property type="protein sequence ID" value="ACS33532.1"/>
    <property type="molecule type" value="Genomic_DNA"/>
</dbReference>
<evidence type="ECO:0000313" key="2">
    <source>
        <dbReference type="Proteomes" id="UP000001488"/>
    </source>
</evidence>
<dbReference type="PaxDb" id="593117-TGAM_1030"/>
<dbReference type="PATRIC" id="fig|593117.10.peg.1026"/>
<dbReference type="AlphaFoldDB" id="C5A5M0"/>